<keyword evidence="3 6" id="KW-0812">Transmembrane</keyword>
<dbReference type="EMBL" id="MFPU01000083">
    <property type="protein sequence ID" value="OGH68740.1"/>
    <property type="molecule type" value="Genomic_DNA"/>
</dbReference>
<proteinExistence type="inferred from homology"/>
<evidence type="ECO:0000259" key="7">
    <source>
        <dbReference type="Pfam" id="PF09335"/>
    </source>
</evidence>
<name>A0A1F6MAZ0_9BACT</name>
<feature type="transmembrane region" description="Helical" evidence="6">
    <location>
        <begin position="44"/>
        <end position="64"/>
    </location>
</feature>
<dbReference type="PANTHER" id="PTHR12677:SF59">
    <property type="entry name" value="GOLGI APPARATUS MEMBRANE PROTEIN TVP38-RELATED"/>
    <property type="match status" value="1"/>
</dbReference>
<dbReference type="Pfam" id="PF09335">
    <property type="entry name" value="VTT_dom"/>
    <property type="match status" value="1"/>
</dbReference>
<comment type="similarity">
    <text evidence="6">Belongs to the TVP38/TMEM64 family.</text>
</comment>
<reference evidence="8 9" key="1">
    <citation type="journal article" date="2016" name="Nat. Commun.">
        <title>Thousands of microbial genomes shed light on interconnected biogeochemical processes in an aquifer system.</title>
        <authorList>
            <person name="Anantharaman K."/>
            <person name="Brown C.T."/>
            <person name="Hug L.A."/>
            <person name="Sharon I."/>
            <person name="Castelle C.J."/>
            <person name="Probst A.J."/>
            <person name="Thomas B.C."/>
            <person name="Singh A."/>
            <person name="Wilkins M.J."/>
            <person name="Karaoz U."/>
            <person name="Brodie E.L."/>
            <person name="Williams K.H."/>
            <person name="Hubbard S.S."/>
            <person name="Banfield J.F."/>
        </authorList>
    </citation>
    <scope>NUCLEOTIDE SEQUENCE [LARGE SCALE GENOMIC DNA]</scope>
</reference>
<feature type="transmembrane region" description="Helical" evidence="6">
    <location>
        <begin position="163"/>
        <end position="181"/>
    </location>
</feature>
<dbReference type="AlphaFoldDB" id="A0A1F6MAZ0"/>
<feature type="transmembrane region" description="Helical" evidence="6">
    <location>
        <begin position="6"/>
        <end position="28"/>
    </location>
</feature>
<feature type="domain" description="VTT" evidence="7">
    <location>
        <begin position="65"/>
        <end position="182"/>
    </location>
</feature>
<evidence type="ECO:0000313" key="9">
    <source>
        <dbReference type="Proteomes" id="UP000177953"/>
    </source>
</evidence>
<keyword evidence="2 6" id="KW-1003">Cell membrane</keyword>
<evidence type="ECO:0000256" key="5">
    <source>
        <dbReference type="ARBA" id="ARBA00023136"/>
    </source>
</evidence>
<dbReference type="GO" id="GO:0005886">
    <property type="term" value="C:plasma membrane"/>
    <property type="evidence" value="ECO:0007669"/>
    <property type="project" value="UniProtKB-SubCell"/>
</dbReference>
<sequence>MNEVKANYKVLALGVIVVASFLGYLWMVRQDFFGGLVLWAQENLLLYFAVLVLIKMIGIVWPPLPGGLLALGSVPVIGWTYAFAADAIGGIIGASVAYFLGKKYGRKILRKFFDETTVERVDKVKIAKNHELEAIFILRLFTGSISEAISYGAGVLKVKYRSFLLGTSVAYIFFIPVFYIMGNILRPDGSFDWRFTLLNGSAVLAMGFLFYKLRGRYFE</sequence>
<feature type="transmembrane region" description="Helical" evidence="6">
    <location>
        <begin position="76"/>
        <end position="101"/>
    </location>
</feature>
<comment type="subcellular location">
    <subcellularLocation>
        <location evidence="1 6">Cell membrane</location>
        <topology evidence="1 6">Multi-pass membrane protein</topology>
    </subcellularLocation>
</comment>
<accession>A0A1F6MAZ0</accession>
<keyword evidence="5 6" id="KW-0472">Membrane</keyword>
<evidence type="ECO:0000256" key="2">
    <source>
        <dbReference type="ARBA" id="ARBA00022475"/>
    </source>
</evidence>
<evidence type="ECO:0000313" key="8">
    <source>
        <dbReference type="EMBL" id="OGH68740.1"/>
    </source>
</evidence>
<protein>
    <recommendedName>
        <fullName evidence="6">TVP38/TMEM64 family membrane protein</fullName>
    </recommendedName>
</protein>
<dbReference type="PANTHER" id="PTHR12677">
    <property type="entry name" value="GOLGI APPARATUS MEMBRANE PROTEIN TVP38-RELATED"/>
    <property type="match status" value="1"/>
</dbReference>
<dbReference type="InterPro" id="IPR015414">
    <property type="entry name" value="TMEM64"/>
</dbReference>
<evidence type="ECO:0000256" key="4">
    <source>
        <dbReference type="ARBA" id="ARBA00022989"/>
    </source>
</evidence>
<dbReference type="Proteomes" id="UP000177953">
    <property type="component" value="Unassembled WGS sequence"/>
</dbReference>
<feature type="transmembrane region" description="Helical" evidence="6">
    <location>
        <begin position="193"/>
        <end position="211"/>
    </location>
</feature>
<organism evidence="8 9">
    <name type="scientific">Candidatus Magasanikbacteria bacterium RIFCSPHIGHO2_01_FULL_47_8</name>
    <dbReference type="NCBI Taxonomy" id="1798673"/>
    <lineage>
        <taxon>Bacteria</taxon>
        <taxon>Candidatus Magasanikiibacteriota</taxon>
    </lineage>
</organism>
<evidence type="ECO:0000256" key="1">
    <source>
        <dbReference type="ARBA" id="ARBA00004651"/>
    </source>
</evidence>
<comment type="caution">
    <text evidence="8">The sequence shown here is derived from an EMBL/GenBank/DDBJ whole genome shotgun (WGS) entry which is preliminary data.</text>
</comment>
<dbReference type="InterPro" id="IPR032816">
    <property type="entry name" value="VTT_dom"/>
</dbReference>
<gene>
    <name evidence="8" type="ORF">A2754_00025</name>
</gene>
<evidence type="ECO:0000256" key="3">
    <source>
        <dbReference type="ARBA" id="ARBA00022692"/>
    </source>
</evidence>
<keyword evidence="4 6" id="KW-1133">Transmembrane helix</keyword>
<evidence type="ECO:0000256" key="6">
    <source>
        <dbReference type="RuleBase" id="RU366058"/>
    </source>
</evidence>